<evidence type="ECO:0000313" key="2">
    <source>
        <dbReference type="EMBL" id="ROO83986.1"/>
    </source>
</evidence>
<evidence type="ECO:0000313" key="3">
    <source>
        <dbReference type="Proteomes" id="UP000272400"/>
    </source>
</evidence>
<gene>
    <name evidence="2" type="ORF">EDD29_1496</name>
</gene>
<feature type="transmembrane region" description="Helical" evidence="1">
    <location>
        <begin position="50"/>
        <end position="68"/>
    </location>
</feature>
<comment type="caution">
    <text evidence="2">The sequence shown here is derived from an EMBL/GenBank/DDBJ whole genome shotgun (WGS) entry which is preliminary data.</text>
</comment>
<name>A0A3N1CRP6_9ACTN</name>
<organism evidence="2 3">
    <name type="scientific">Actinocorallia herbida</name>
    <dbReference type="NCBI Taxonomy" id="58109"/>
    <lineage>
        <taxon>Bacteria</taxon>
        <taxon>Bacillati</taxon>
        <taxon>Actinomycetota</taxon>
        <taxon>Actinomycetes</taxon>
        <taxon>Streptosporangiales</taxon>
        <taxon>Thermomonosporaceae</taxon>
        <taxon>Actinocorallia</taxon>
    </lineage>
</organism>
<keyword evidence="3" id="KW-1185">Reference proteome</keyword>
<feature type="transmembrane region" description="Helical" evidence="1">
    <location>
        <begin position="20"/>
        <end position="43"/>
    </location>
</feature>
<reference evidence="2 3" key="1">
    <citation type="submission" date="2018-11" db="EMBL/GenBank/DDBJ databases">
        <title>Sequencing the genomes of 1000 actinobacteria strains.</title>
        <authorList>
            <person name="Klenk H.-P."/>
        </authorList>
    </citation>
    <scope>NUCLEOTIDE SEQUENCE [LARGE SCALE GENOMIC DNA]</scope>
    <source>
        <strain evidence="2 3">DSM 44254</strain>
    </source>
</reference>
<evidence type="ECO:0000256" key="1">
    <source>
        <dbReference type="SAM" id="Phobius"/>
    </source>
</evidence>
<keyword evidence="1" id="KW-0472">Membrane</keyword>
<protein>
    <submittedName>
        <fullName evidence="2">Uncharacterized protein</fullName>
    </submittedName>
</protein>
<sequence length="70" mass="7172">MTGFAAGVLAEEGTVGLFGISVPWTAMLLFAVALFLASGVYSFIRQGLKVAAVILAVLTVLSVLAAMGRL</sequence>
<dbReference type="Proteomes" id="UP000272400">
    <property type="component" value="Unassembled WGS sequence"/>
</dbReference>
<dbReference type="EMBL" id="RJKE01000001">
    <property type="protein sequence ID" value="ROO83986.1"/>
    <property type="molecule type" value="Genomic_DNA"/>
</dbReference>
<keyword evidence="1" id="KW-0812">Transmembrane</keyword>
<dbReference type="RefSeq" id="WP_123663543.1">
    <property type="nucleotide sequence ID" value="NZ_RJKE01000001.1"/>
</dbReference>
<dbReference type="AlphaFoldDB" id="A0A3N1CRP6"/>
<accession>A0A3N1CRP6</accession>
<keyword evidence="1" id="KW-1133">Transmembrane helix</keyword>
<proteinExistence type="predicted"/>